<dbReference type="PROSITE" id="PS00455">
    <property type="entry name" value="AMP_BINDING"/>
    <property type="match status" value="1"/>
</dbReference>
<dbReference type="GO" id="GO:0031177">
    <property type="term" value="F:phosphopantetheine binding"/>
    <property type="evidence" value="ECO:0007669"/>
    <property type="project" value="TreeGrafter"/>
</dbReference>
<sequence>MLDTVQEARERPESRTPYAARAIPGNGATGLTSEFLHEVLLASAAVTPERPAVIGLSAAGTPYATSYRQLRDQAEQYAAELSALGIGIGDRVIVESDTSGPALALLIACASIGAPFVPVGPQAPDERIDAVTAAAGPVLHLRADTAREREIPEPVGTAVFGPGGLTVLRPPATVEAGHRRTELACTDPAYVIFTSGTTGAPKGVVMSHRAITSFFRGMLAHDIVGPADRVASTAPLQFDFSLLDAGLALGSGAALIPVPRDLLPWPRRLLRFLADTGATQVDGAPSIWRNVLRYEPERLAALENLRGVLYSGEEFPLPELRALRKARPDLRIVNCYGSTESVAASFTQVPNPLPDDAERLSIGRAHPGAEMVLVDDEGRVVRESGVVGEIHLHSPALFSGYWNDPDATRAALVPDPQCPQSGQVVFRTRDLAERGEDGQLYYRGRADSLVKVRGNRVDLGEIDRCLMAAPGVALAATLLLDTGADGDQTLVAFVATDDGTAGGSTPDESALRLLCTRTLPSYMVPERVHVLDELPLNSHGKIDRSGLRQRFAAKHTAGRASHDH</sequence>
<gene>
    <name evidence="4" type="ORF">F5983_37305</name>
</gene>
<dbReference type="Pfam" id="PF00501">
    <property type="entry name" value="AMP-binding"/>
    <property type="match status" value="1"/>
</dbReference>
<feature type="domain" description="AMP-binding enzyme C-terminal" evidence="3">
    <location>
        <begin position="461"/>
        <end position="541"/>
    </location>
</feature>
<accession>A0A5N5EDC8</accession>
<dbReference type="EMBL" id="VYUA01000092">
    <property type="protein sequence ID" value="KAB2587561.1"/>
    <property type="molecule type" value="Genomic_DNA"/>
</dbReference>
<feature type="region of interest" description="Disordered" evidence="1">
    <location>
        <begin position="1"/>
        <end position="23"/>
    </location>
</feature>
<dbReference type="RefSeq" id="WP_151514164.1">
    <property type="nucleotide sequence ID" value="NZ_VYUA01000092.1"/>
</dbReference>
<dbReference type="Gene3D" id="3.40.50.12780">
    <property type="entry name" value="N-terminal domain of ligase-like"/>
    <property type="match status" value="1"/>
</dbReference>
<evidence type="ECO:0000313" key="4">
    <source>
        <dbReference type="EMBL" id="KAB2587561.1"/>
    </source>
</evidence>
<evidence type="ECO:0000313" key="5">
    <source>
        <dbReference type="Proteomes" id="UP000326907"/>
    </source>
</evidence>
<comment type="caution">
    <text evidence="4">The sequence shown here is derived from an EMBL/GenBank/DDBJ whole genome shotgun (WGS) entry which is preliminary data.</text>
</comment>
<protein>
    <submittedName>
        <fullName evidence="4">D-alanine--poly(Phosphoribitol) ligase</fullName>
    </submittedName>
</protein>
<dbReference type="SUPFAM" id="SSF56801">
    <property type="entry name" value="Acetyl-CoA synthetase-like"/>
    <property type="match status" value="1"/>
</dbReference>
<dbReference type="PANTHER" id="PTHR45527:SF1">
    <property type="entry name" value="FATTY ACID SYNTHASE"/>
    <property type="match status" value="1"/>
</dbReference>
<dbReference type="PANTHER" id="PTHR45527">
    <property type="entry name" value="NONRIBOSOMAL PEPTIDE SYNTHETASE"/>
    <property type="match status" value="1"/>
</dbReference>
<dbReference type="InterPro" id="IPR000873">
    <property type="entry name" value="AMP-dep_synth/lig_dom"/>
</dbReference>
<feature type="domain" description="AMP-dependent synthetase/ligase" evidence="2">
    <location>
        <begin position="43"/>
        <end position="402"/>
    </location>
</feature>
<evidence type="ECO:0000256" key="1">
    <source>
        <dbReference type="SAM" id="MobiDB-lite"/>
    </source>
</evidence>
<dbReference type="Gene3D" id="3.30.300.30">
    <property type="match status" value="1"/>
</dbReference>
<dbReference type="InterPro" id="IPR020845">
    <property type="entry name" value="AMP-binding_CS"/>
</dbReference>
<dbReference type="InterPro" id="IPR045851">
    <property type="entry name" value="AMP-bd_C_sf"/>
</dbReference>
<proteinExistence type="predicted"/>
<dbReference type="Pfam" id="PF13193">
    <property type="entry name" value="AMP-binding_C"/>
    <property type="match status" value="1"/>
</dbReference>
<dbReference type="Proteomes" id="UP000326907">
    <property type="component" value="Unassembled WGS sequence"/>
</dbReference>
<dbReference type="GO" id="GO:0044550">
    <property type="term" value="P:secondary metabolite biosynthetic process"/>
    <property type="evidence" value="ECO:0007669"/>
    <property type="project" value="TreeGrafter"/>
</dbReference>
<dbReference type="GO" id="GO:0043041">
    <property type="term" value="P:amino acid activation for nonribosomal peptide biosynthetic process"/>
    <property type="evidence" value="ECO:0007669"/>
    <property type="project" value="TreeGrafter"/>
</dbReference>
<evidence type="ECO:0000259" key="2">
    <source>
        <dbReference type="Pfam" id="PF00501"/>
    </source>
</evidence>
<evidence type="ECO:0000259" key="3">
    <source>
        <dbReference type="Pfam" id="PF13193"/>
    </source>
</evidence>
<dbReference type="InterPro" id="IPR025110">
    <property type="entry name" value="AMP-bd_C"/>
</dbReference>
<keyword evidence="5" id="KW-1185">Reference proteome</keyword>
<dbReference type="AlphaFoldDB" id="A0A5N5EDC8"/>
<dbReference type="InterPro" id="IPR042099">
    <property type="entry name" value="ANL_N_sf"/>
</dbReference>
<feature type="compositionally biased region" description="Basic and acidic residues" evidence="1">
    <location>
        <begin position="1"/>
        <end position="14"/>
    </location>
</feature>
<reference evidence="4 5" key="1">
    <citation type="submission" date="2019-09" db="EMBL/GenBank/DDBJ databases">
        <authorList>
            <person name="Liu P."/>
        </authorList>
    </citation>
    <scope>NUCLEOTIDE SEQUENCE [LARGE SCALE GENOMIC DNA]</scope>
    <source>
        <strain evidence="4 5">TRM68085</strain>
    </source>
</reference>
<dbReference type="GO" id="GO:0005737">
    <property type="term" value="C:cytoplasm"/>
    <property type="evidence" value="ECO:0007669"/>
    <property type="project" value="TreeGrafter"/>
</dbReference>
<keyword evidence="4" id="KW-0436">Ligase</keyword>
<dbReference type="GO" id="GO:0016874">
    <property type="term" value="F:ligase activity"/>
    <property type="evidence" value="ECO:0007669"/>
    <property type="project" value="UniProtKB-KW"/>
</dbReference>
<name>A0A5N5EDC8_9ACTN</name>
<organism evidence="4 5">
    <name type="scientific">Streptomyces arboris</name>
    <dbReference type="NCBI Taxonomy" id="2600619"/>
    <lineage>
        <taxon>Bacteria</taxon>
        <taxon>Bacillati</taxon>
        <taxon>Actinomycetota</taxon>
        <taxon>Actinomycetes</taxon>
        <taxon>Kitasatosporales</taxon>
        <taxon>Streptomycetaceae</taxon>
        <taxon>Streptomyces</taxon>
    </lineage>
</organism>